<evidence type="ECO:0000256" key="11">
    <source>
        <dbReference type="ARBA" id="ARBA00023027"/>
    </source>
</evidence>
<dbReference type="InterPro" id="IPR019818">
    <property type="entry name" value="IsoCit/isopropylmalate_DH_CS"/>
</dbReference>
<evidence type="ECO:0000256" key="6">
    <source>
        <dbReference type="ARBA" id="ARBA00022430"/>
    </source>
</evidence>
<dbReference type="HAMAP" id="MF_01033">
    <property type="entry name" value="LeuB_type1"/>
    <property type="match status" value="1"/>
</dbReference>
<dbReference type="SMART" id="SM01329">
    <property type="entry name" value="Iso_dh"/>
    <property type="match status" value="1"/>
</dbReference>
<evidence type="ECO:0000256" key="1">
    <source>
        <dbReference type="ARBA" id="ARBA00000624"/>
    </source>
</evidence>
<comment type="cofactor">
    <cofactor evidence="2">
        <name>Mn(2+)</name>
        <dbReference type="ChEBI" id="CHEBI:29035"/>
    </cofactor>
</comment>
<dbReference type="Proteomes" id="UP001258181">
    <property type="component" value="Unassembled WGS sequence"/>
</dbReference>
<keyword evidence="13" id="KW-0963">Cytoplasm</keyword>
<feature type="binding site" evidence="13">
    <location>
        <begin position="277"/>
        <end position="289"/>
    </location>
    <ligand>
        <name>NAD(+)</name>
        <dbReference type="ChEBI" id="CHEBI:57540"/>
    </ligand>
</feature>
<evidence type="ECO:0000256" key="7">
    <source>
        <dbReference type="ARBA" id="ARBA00022605"/>
    </source>
</evidence>
<evidence type="ECO:0000256" key="14">
    <source>
        <dbReference type="RuleBase" id="RU004445"/>
    </source>
</evidence>
<organism evidence="16 17">
    <name type="scientific">Fictibacillus barbaricus</name>
    <dbReference type="NCBI Taxonomy" id="182136"/>
    <lineage>
        <taxon>Bacteria</taxon>
        <taxon>Bacillati</taxon>
        <taxon>Bacillota</taxon>
        <taxon>Bacilli</taxon>
        <taxon>Bacillales</taxon>
        <taxon>Fictibacillaceae</taxon>
        <taxon>Fictibacillus</taxon>
    </lineage>
</organism>
<evidence type="ECO:0000256" key="3">
    <source>
        <dbReference type="ARBA" id="ARBA00004762"/>
    </source>
</evidence>
<evidence type="ECO:0000256" key="12">
    <source>
        <dbReference type="ARBA" id="ARBA00023304"/>
    </source>
</evidence>
<evidence type="ECO:0000256" key="5">
    <source>
        <dbReference type="ARBA" id="ARBA00011738"/>
    </source>
</evidence>
<dbReference type="PANTHER" id="PTHR42979">
    <property type="entry name" value="3-ISOPROPYLMALATE DEHYDROGENASE"/>
    <property type="match status" value="1"/>
</dbReference>
<feature type="binding site" evidence="13">
    <location>
        <position position="219"/>
    </location>
    <ligand>
        <name>substrate</name>
    </ligand>
</feature>
<dbReference type="RefSeq" id="WP_310259356.1">
    <property type="nucleotide sequence ID" value="NZ_JAVDWA010000004.1"/>
</dbReference>
<comment type="caution">
    <text evidence="16">The sequence shown here is derived from an EMBL/GenBank/DDBJ whole genome shotgun (WGS) entry which is preliminary data.</text>
</comment>
<dbReference type="SUPFAM" id="SSF53659">
    <property type="entry name" value="Isocitrate/Isopropylmalate dehydrogenase-like"/>
    <property type="match status" value="1"/>
</dbReference>
<feature type="binding site" evidence="13">
    <location>
        <position position="247"/>
    </location>
    <ligand>
        <name>Mg(2+)</name>
        <dbReference type="ChEBI" id="CHEBI:18420"/>
    </ligand>
</feature>
<keyword evidence="11 13" id="KW-0520">NAD</keyword>
<feature type="binding site" evidence="13">
    <location>
        <position position="132"/>
    </location>
    <ligand>
        <name>substrate</name>
    </ligand>
</feature>
<keyword evidence="8 13" id="KW-0479">Metal-binding</keyword>
<keyword evidence="10 13" id="KW-0560">Oxidoreductase</keyword>
<feature type="site" description="Important for catalysis" evidence="13">
    <location>
        <position position="187"/>
    </location>
</feature>
<dbReference type="PANTHER" id="PTHR42979:SF1">
    <property type="entry name" value="3-ISOPROPYLMALATE DEHYDROGENASE"/>
    <property type="match status" value="1"/>
</dbReference>
<comment type="pathway">
    <text evidence="3 13 14">Amino-acid biosynthesis; L-leucine biosynthesis; L-leucine from 3-methyl-2-oxobutanoate: step 3/4.</text>
</comment>
<accession>A0ABU1U2R8</accession>
<dbReference type="GO" id="GO:0003862">
    <property type="term" value="F:3-isopropylmalate dehydrogenase activity"/>
    <property type="evidence" value="ECO:0007669"/>
    <property type="project" value="UniProtKB-EC"/>
</dbReference>
<evidence type="ECO:0000256" key="9">
    <source>
        <dbReference type="ARBA" id="ARBA00022842"/>
    </source>
</evidence>
<comment type="function">
    <text evidence="13 14">Catalyzes the oxidation of 3-carboxy-2-hydroxy-4-methylpentanoate (3-isopropylmalate) to 3-carboxy-4-methyl-2-oxopentanoate. The product decarboxylates to 4-methyl-2 oxopentanoate.</text>
</comment>
<evidence type="ECO:0000256" key="2">
    <source>
        <dbReference type="ARBA" id="ARBA00001936"/>
    </source>
</evidence>
<evidence type="ECO:0000256" key="13">
    <source>
        <dbReference type="HAMAP-Rule" id="MF_01033"/>
    </source>
</evidence>
<evidence type="ECO:0000256" key="10">
    <source>
        <dbReference type="ARBA" id="ARBA00023002"/>
    </source>
</evidence>
<keyword evidence="7 13" id="KW-0028">Amino-acid biosynthesis</keyword>
<keyword evidence="17" id="KW-1185">Reference proteome</keyword>
<dbReference type="PROSITE" id="PS00470">
    <property type="entry name" value="IDH_IMDH"/>
    <property type="match status" value="1"/>
</dbReference>
<feature type="binding site" evidence="13">
    <location>
        <position position="243"/>
    </location>
    <ligand>
        <name>Mg(2+)</name>
        <dbReference type="ChEBI" id="CHEBI:18420"/>
    </ligand>
</feature>
<evidence type="ECO:0000313" key="17">
    <source>
        <dbReference type="Proteomes" id="UP001258181"/>
    </source>
</evidence>
<comment type="similarity">
    <text evidence="4 13">Belongs to the isocitrate and isopropylmalate dehydrogenases family. LeuB type 1 subfamily.</text>
</comment>
<dbReference type="EMBL" id="JAVDWA010000004">
    <property type="protein sequence ID" value="MDR7073686.1"/>
    <property type="molecule type" value="Genomic_DNA"/>
</dbReference>
<feature type="binding site" evidence="13">
    <location>
        <position position="219"/>
    </location>
    <ligand>
        <name>Mg(2+)</name>
        <dbReference type="ChEBI" id="CHEBI:18420"/>
    </ligand>
</feature>
<keyword evidence="12 13" id="KW-0100">Branched-chain amino acid biosynthesis</keyword>
<evidence type="ECO:0000256" key="4">
    <source>
        <dbReference type="ARBA" id="ARBA00008319"/>
    </source>
</evidence>
<comment type="caution">
    <text evidence="13">Lacks conserved residue(s) required for the propagation of feature annotation.</text>
</comment>
<dbReference type="InterPro" id="IPR004429">
    <property type="entry name" value="Isopropylmalate_DH"/>
</dbReference>
<feature type="binding site" evidence="13">
    <location>
        <position position="104"/>
    </location>
    <ligand>
        <name>substrate</name>
    </ligand>
</feature>
<comment type="subunit">
    <text evidence="5 13 14">Homodimer.</text>
</comment>
<feature type="binding site" evidence="13">
    <location>
        <position position="94"/>
    </location>
    <ligand>
        <name>substrate</name>
    </ligand>
</feature>
<keyword evidence="13" id="KW-0464">Manganese</keyword>
<name>A0ABU1U2R8_9BACL</name>
<keyword evidence="6 13" id="KW-0432">Leucine biosynthesis</keyword>
<evidence type="ECO:0000313" key="16">
    <source>
        <dbReference type="EMBL" id="MDR7073686.1"/>
    </source>
</evidence>
<evidence type="ECO:0000259" key="15">
    <source>
        <dbReference type="SMART" id="SM01329"/>
    </source>
</evidence>
<proteinExistence type="inferred from homology"/>
<dbReference type="EC" id="1.1.1.85" evidence="13"/>
<dbReference type="InterPro" id="IPR024084">
    <property type="entry name" value="IsoPropMal-DH-like_dom"/>
</dbReference>
<keyword evidence="9 13" id="KW-0460">Magnesium</keyword>
<dbReference type="NCBIfam" id="TIGR00169">
    <property type="entry name" value="leuB"/>
    <property type="match status" value="1"/>
</dbReference>
<reference evidence="16 17" key="1">
    <citation type="submission" date="2023-07" db="EMBL/GenBank/DDBJ databases">
        <title>Sorghum-associated microbial communities from plants grown in Nebraska, USA.</title>
        <authorList>
            <person name="Schachtman D."/>
        </authorList>
    </citation>
    <scope>NUCLEOTIDE SEQUENCE [LARGE SCALE GENOMIC DNA]</scope>
    <source>
        <strain evidence="16 17">BE211</strain>
    </source>
</reference>
<feature type="site" description="Important for catalysis" evidence="13">
    <location>
        <position position="139"/>
    </location>
</feature>
<dbReference type="Pfam" id="PF00180">
    <property type="entry name" value="Iso_dh"/>
    <property type="match status" value="1"/>
</dbReference>
<dbReference type="Gene3D" id="3.40.718.10">
    <property type="entry name" value="Isopropylmalate Dehydrogenase"/>
    <property type="match status" value="1"/>
</dbReference>
<comment type="subcellular location">
    <subcellularLocation>
        <location evidence="13">Cytoplasm</location>
    </subcellularLocation>
</comment>
<sequence length="366" mass="39856">MEKKITVLPGDGIGPEVMKGALEILDGVATRFGHAFHTTVKKFGGAAIDHSGSPLPEDTLLACKQSDAVLLGAVGGPQWDGNIVRPEHGLLRLRKELNVFANLRPVQVFPGLENLSPLKSNRVKGADFIFVRELTGGIYFSQPKTRDKEGKNATDTLFYSSEEVERIVEKAFELASVRKGKVTSVDKANVLETSKMWREIVDSTAKKYPNVQVEHMLVDYAAMRLISEPSKFDVIVTENMFGDILSDEAAVIPGSLGVMPSASLSGNGPGLYEPIHGSAPDIAGKGEANPVGMILSAAMMLRHSFQLEKEAEAVERAVFETLQAGYRTRDIYSGTGYLTSTKEMVNQIHLRMLEDSTSATLLEVYV</sequence>
<protein>
    <recommendedName>
        <fullName evidence="13">3-isopropylmalate dehydrogenase</fullName>
        <ecNumber evidence="13">1.1.1.85</ecNumber>
    </recommendedName>
    <alternativeName>
        <fullName evidence="13">3-IPM-DH</fullName>
    </alternativeName>
    <alternativeName>
        <fullName evidence="13">Beta-IPM dehydrogenase</fullName>
        <shortName evidence="13">IMDH</shortName>
    </alternativeName>
</protein>
<gene>
    <name evidence="13" type="primary">leuB</name>
    <name evidence="16" type="ORF">J2X07_002673</name>
</gene>
<comment type="cofactor">
    <cofactor evidence="13 14">
        <name>Mg(2+)</name>
        <dbReference type="ChEBI" id="CHEBI:18420"/>
    </cofactor>
    <cofactor evidence="13 14">
        <name>Mn(2+)</name>
        <dbReference type="ChEBI" id="CHEBI:29035"/>
    </cofactor>
    <text evidence="13 14">Binds 1 Mg(2+) or Mn(2+) ion per subunit.</text>
</comment>
<feature type="domain" description="Isopropylmalate dehydrogenase-like" evidence="15">
    <location>
        <begin position="4"/>
        <end position="348"/>
    </location>
</feature>
<evidence type="ECO:0000256" key="8">
    <source>
        <dbReference type="ARBA" id="ARBA00022723"/>
    </source>
</evidence>
<comment type="catalytic activity">
    <reaction evidence="1 13 14">
        <text>(2R,3S)-3-isopropylmalate + NAD(+) = 4-methyl-2-oxopentanoate + CO2 + NADH</text>
        <dbReference type="Rhea" id="RHEA:32271"/>
        <dbReference type="ChEBI" id="CHEBI:16526"/>
        <dbReference type="ChEBI" id="CHEBI:17865"/>
        <dbReference type="ChEBI" id="CHEBI:35121"/>
        <dbReference type="ChEBI" id="CHEBI:57540"/>
        <dbReference type="ChEBI" id="CHEBI:57945"/>
        <dbReference type="EC" id="1.1.1.85"/>
    </reaction>
</comment>